<dbReference type="Pfam" id="PF13967">
    <property type="entry name" value="RSN1_TM"/>
    <property type="match status" value="1"/>
</dbReference>
<dbReference type="Pfam" id="PF14703">
    <property type="entry name" value="PHM7_cyt"/>
    <property type="match status" value="1"/>
</dbReference>
<sequence>MFNDTTGVPDKEKIEKTISAGIIYPSFTFLSIGFVCFLIFCFARPRFRDIYSPRRGLNRCKPPRIQNGFLTWIPVVFNTPESFLISTVGLDGVMFLRFFKMGIQQFFLLSIIGLTFLAPINYYGQPDRADQSNFDDLSVKYSEEASSGGLFGFLNNFNEVEFLTKLTLENVPASLLRVHIFYLWTVSFIAYTFLIVYYRDYVYLKFQYQEHVLRKSRLSKIDMRTVMVYGIPTELRHEADLAKFYEGLGLGRVESVVICRKWSRLREAVEKRSFYLRHLERCYSKVLKLAANKRVQSSVFLFHRRRTSSQERDGSSGFDIYDRNHSNSSNEVFGYSDFSESCCVNEITSRLDSVDPKYRPKHRTGFLGIFGPLVDSTDYYARHFLTYDRMVDQLRKNPVSTNEISKATSVGFVTFESPESATIAAQVNVASHPFALMTRSAPEPRDIYWQNLSSKTAESYIKFLRSILVSSILFFLIFFNTAVTSSISLLFQIDVILKWIPPLRPAFDGLSEGVKQFIQSVIPVSAISIWTSTLPSILLILSEMQGFEARSWIEMSLLSKYFFFLFWNIFFVVVTSTTAIKGKFSDVESPDKIIKLLGNSLPRSSTYFVNYAMLQAFASFPAQLLLLGPLFLTWVYRIIPWIKGTTTPREISEAYYPSILTTINYGISYPIPILIWVIGMLYAPIAPYMLLYVHIPQYETGGMHFPMAVKRCLGGMIIMQLTFMGVLSIKADSLEYISFILSVLPLLLITITMFWWFKNGYEKQIQHLPLDILGKVGRDLETQVKTTDSNGVSCKNEWSKTDDKELGIVAPEVNLIPPGDEDHNNIKKLGELKRKLSSRTLDRTQTYRSAVKRKSEQDLKSNENFGSLQSNAKENNLFGDDALYSSSSVPQTNPNTFNTTSVNNRFRSSTENSSISMFDEPNPWEASNEKQNIPSEEQPLLSNNNRYIYDHNNIYSERISEENVEDGDYFNNSMNNRSVRRGLLSSFEENEETNGNIVSMHLEPPMQRCPGILDPPLESSIPVIPDMDEEDFMNAISGEGQQYPSSEGYSTIARKINQNEIDLILYTYLHPALIGRLPISWLATDNDNFGLKTKEQPTSLMEAREEQKFRQSELRRRVIAKQKFYCQQHNFNDDGERSGNDIDIDDDVELQPRERNVSFKNRITSVIDALSSWAHLQMS</sequence>
<dbReference type="GO" id="GO:0005886">
    <property type="term" value="C:plasma membrane"/>
    <property type="evidence" value="ECO:0007669"/>
    <property type="project" value="TreeGrafter"/>
</dbReference>
<dbReference type="InterPro" id="IPR027815">
    <property type="entry name" value="CSC1/OSCA1-like_cyt"/>
</dbReference>
<dbReference type="InterPro" id="IPR045122">
    <property type="entry name" value="Csc1-like"/>
</dbReference>
<feature type="transmembrane region" description="Helical" evidence="8">
    <location>
        <begin position="707"/>
        <end position="729"/>
    </location>
</feature>
<feature type="transmembrane region" description="Helical" evidence="8">
    <location>
        <begin position="673"/>
        <end position="695"/>
    </location>
</feature>
<evidence type="ECO:0000259" key="10">
    <source>
        <dbReference type="Pfam" id="PF13967"/>
    </source>
</evidence>
<keyword evidence="5 8" id="KW-1133">Transmembrane helix</keyword>
<dbReference type="Proteomes" id="UP001211065">
    <property type="component" value="Unassembled WGS sequence"/>
</dbReference>
<evidence type="ECO:0008006" key="14">
    <source>
        <dbReference type="Google" id="ProtNLM"/>
    </source>
</evidence>
<feature type="transmembrane region" description="Helical" evidence="8">
    <location>
        <begin position="472"/>
        <end position="497"/>
    </location>
</feature>
<reference evidence="12" key="1">
    <citation type="submission" date="2020-05" db="EMBL/GenBank/DDBJ databases">
        <title>Phylogenomic resolution of chytrid fungi.</title>
        <authorList>
            <person name="Stajich J.E."/>
            <person name="Amses K."/>
            <person name="Simmons R."/>
            <person name="Seto K."/>
            <person name="Myers J."/>
            <person name="Bonds A."/>
            <person name="Quandt C.A."/>
            <person name="Barry K."/>
            <person name="Liu P."/>
            <person name="Grigoriev I."/>
            <person name="Longcore J.E."/>
            <person name="James T.Y."/>
        </authorList>
    </citation>
    <scope>NUCLEOTIDE SEQUENCE</scope>
    <source>
        <strain evidence="12">JEL0476</strain>
    </source>
</reference>
<comment type="similarity">
    <text evidence="2">Belongs to the CSC1 (TC 1.A.17) family.</text>
</comment>
<evidence type="ECO:0000256" key="3">
    <source>
        <dbReference type="ARBA" id="ARBA00022448"/>
    </source>
</evidence>
<proteinExistence type="inferred from homology"/>
<feature type="compositionally biased region" description="Polar residues" evidence="7">
    <location>
        <begin position="884"/>
        <end position="916"/>
    </location>
</feature>
<keyword evidence="13" id="KW-1185">Reference proteome</keyword>
<keyword evidence="6 8" id="KW-0472">Membrane</keyword>
<organism evidence="12 13">
    <name type="scientific">Clydaea vesicula</name>
    <dbReference type="NCBI Taxonomy" id="447962"/>
    <lineage>
        <taxon>Eukaryota</taxon>
        <taxon>Fungi</taxon>
        <taxon>Fungi incertae sedis</taxon>
        <taxon>Chytridiomycota</taxon>
        <taxon>Chytridiomycota incertae sedis</taxon>
        <taxon>Chytridiomycetes</taxon>
        <taxon>Lobulomycetales</taxon>
        <taxon>Lobulomycetaceae</taxon>
        <taxon>Clydaea</taxon>
    </lineage>
</organism>
<evidence type="ECO:0000256" key="5">
    <source>
        <dbReference type="ARBA" id="ARBA00022989"/>
    </source>
</evidence>
<evidence type="ECO:0000256" key="6">
    <source>
        <dbReference type="ARBA" id="ARBA00023136"/>
    </source>
</evidence>
<name>A0AAD5U7A7_9FUNG</name>
<dbReference type="InterPro" id="IPR003864">
    <property type="entry name" value="CSC1/OSCA1-like_7TM"/>
</dbReference>
<dbReference type="InterPro" id="IPR032880">
    <property type="entry name" value="CSC1/OSCA1-like_N"/>
</dbReference>
<gene>
    <name evidence="12" type="ORF">HK099_006595</name>
</gene>
<dbReference type="AlphaFoldDB" id="A0AAD5U7A7"/>
<feature type="transmembrane region" description="Helical" evidence="8">
    <location>
        <begin position="22"/>
        <end position="43"/>
    </location>
</feature>
<comment type="subcellular location">
    <subcellularLocation>
        <location evidence="1">Membrane</location>
        <topology evidence="1">Multi-pass membrane protein</topology>
    </subcellularLocation>
</comment>
<feature type="transmembrane region" description="Helical" evidence="8">
    <location>
        <begin position="517"/>
        <end position="541"/>
    </location>
</feature>
<feature type="compositionally biased region" description="Polar residues" evidence="7">
    <location>
        <begin position="862"/>
        <end position="874"/>
    </location>
</feature>
<evidence type="ECO:0000259" key="11">
    <source>
        <dbReference type="Pfam" id="PF14703"/>
    </source>
</evidence>
<feature type="domain" description="CSC1/OSCA1-like N-terminal transmembrane" evidence="10">
    <location>
        <begin position="28"/>
        <end position="195"/>
    </location>
</feature>
<dbReference type="PANTHER" id="PTHR13018:SF5">
    <property type="entry name" value="RE44586P"/>
    <property type="match status" value="1"/>
</dbReference>
<protein>
    <recommendedName>
        <fullName evidence="14">DUF221-domain-containing protein</fullName>
    </recommendedName>
</protein>
<feature type="compositionally biased region" description="Polar residues" evidence="7">
    <location>
        <begin position="929"/>
        <end position="938"/>
    </location>
</feature>
<feature type="transmembrane region" description="Helical" evidence="8">
    <location>
        <begin position="612"/>
        <end position="636"/>
    </location>
</feature>
<feature type="transmembrane region" description="Helical" evidence="8">
    <location>
        <begin position="736"/>
        <end position="757"/>
    </location>
</feature>
<evidence type="ECO:0000313" key="12">
    <source>
        <dbReference type="EMBL" id="KAJ3225561.1"/>
    </source>
</evidence>
<evidence type="ECO:0000256" key="4">
    <source>
        <dbReference type="ARBA" id="ARBA00022692"/>
    </source>
</evidence>
<accession>A0AAD5U7A7</accession>
<feature type="transmembrane region" description="Helical" evidence="8">
    <location>
        <begin position="180"/>
        <end position="198"/>
    </location>
</feature>
<keyword evidence="3" id="KW-0813">Transport</keyword>
<dbReference type="GO" id="GO:0005227">
    <property type="term" value="F:calcium-activated cation channel activity"/>
    <property type="evidence" value="ECO:0007669"/>
    <property type="project" value="InterPro"/>
</dbReference>
<feature type="transmembrane region" description="Helical" evidence="8">
    <location>
        <begin position="561"/>
        <end position="580"/>
    </location>
</feature>
<dbReference type="Pfam" id="PF02714">
    <property type="entry name" value="RSN1_7TM"/>
    <property type="match status" value="1"/>
</dbReference>
<comment type="caution">
    <text evidence="12">The sequence shown here is derived from an EMBL/GenBank/DDBJ whole genome shotgun (WGS) entry which is preliminary data.</text>
</comment>
<feature type="region of interest" description="Disordered" evidence="7">
    <location>
        <begin position="843"/>
        <end position="938"/>
    </location>
</feature>
<evidence type="ECO:0000256" key="2">
    <source>
        <dbReference type="ARBA" id="ARBA00007779"/>
    </source>
</evidence>
<evidence type="ECO:0000256" key="7">
    <source>
        <dbReference type="SAM" id="MobiDB-lite"/>
    </source>
</evidence>
<evidence type="ECO:0000313" key="13">
    <source>
        <dbReference type="Proteomes" id="UP001211065"/>
    </source>
</evidence>
<evidence type="ECO:0000259" key="9">
    <source>
        <dbReference type="Pfam" id="PF02714"/>
    </source>
</evidence>
<dbReference type="PANTHER" id="PTHR13018">
    <property type="entry name" value="PROBABLE MEMBRANE PROTEIN DUF221-RELATED"/>
    <property type="match status" value="1"/>
</dbReference>
<feature type="domain" description="CSC1/OSCA1-like 7TM region" evidence="9">
    <location>
        <begin position="465"/>
        <end position="726"/>
    </location>
</feature>
<feature type="domain" description="CSC1/OSCA1-like cytosolic" evidence="11">
    <location>
        <begin position="224"/>
        <end position="451"/>
    </location>
</feature>
<evidence type="ECO:0000256" key="1">
    <source>
        <dbReference type="ARBA" id="ARBA00004141"/>
    </source>
</evidence>
<evidence type="ECO:0000256" key="8">
    <source>
        <dbReference type="SAM" id="Phobius"/>
    </source>
</evidence>
<dbReference type="EMBL" id="JADGJW010000058">
    <property type="protein sequence ID" value="KAJ3225561.1"/>
    <property type="molecule type" value="Genomic_DNA"/>
</dbReference>
<keyword evidence="4 8" id="KW-0812">Transmembrane</keyword>
<feature type="transmembrane region" description="Helical" evidence="8">
    <location>
        <begin position="106"/>
        <end position="124"/>
    </location>
</feature>